<dbReference type="EMBL" id="OX596116">
    <property type="protein sequence ID" value="CAN0481310.1"/>
    <property type="molecule type" value="Genomic_DNA"/>
</dbReference>
<proteinExistence type="predicted"/>
<gene>
    <name evidence="1" type="ORF">MRATA1EN22A_LOCUS21064</name>
</gene>
<protein>
    <submittedName>
        <fullName evidence="1">Uncharacterized protein</fullName>
    </submittedName>
</protein>
<accession>A0AC59ZQI6</accession>
<sequence length="134" mass="14649">MPRRGSYPAPRAARPPAPQPSASKPARCALLCRPLSRRRLTQPCSGDRRLPELWCGGARGRPEPAGEDGHRGVAAREPRAPRVRARLRCRRVCVAARGSLGDAQKRIKTGATSQEKIISPSSKSMGSWFWTEPS</sequence>
<reference evidence="1" key="2">
    <citation type="submission" date="2025-03" db="EMBL/GenBank/DDBJ databases">
        <authorList>
            <consortium name="ELIXIR-Norway"/>
            <consortium name="Elixir Norway"/>
        </authorList>
    </citation>
    <scope>NUCLEOTIDE SEQUENCE</scope>
</reference>
<evidence type="ECO:0000313" key="2">
    <source>
        <dbReference type="Proteomes" id="UP001162501"/>
    </source>
</evidence>
<dbReference type="Proteomes" id="UP001162501">
    <property type="component" value="Chromosome 32"/>
</dbReference>
<name>A0AC59ZQI6_RANTA</name>
<evidence type="ECO:0000313" key="1">
    <source>
        <dbReference type="EMBL" id="CAN0481310.1"/>
    </source>
</evidence>
<reference evidence="1" key="1">
    <citation type="submission" date="2023-05" db="EMBL/GenBank/DDBJ databases">
        <authorList>
            <consortium name="ELIXIR-Norway"/>
        </authorList>
    </citation>
    <scope>NUCLEOTIDE SEQUENCE</scope>
</reference>
<organism evidence="1 2">
    <name type="scientific">Rangifer tarandus platyrhynchus</name>
    <name type="common">Svalbard reindeer</name>
    <dbReference type="NCBI Taxonomy" id="3082113"/>
    <lineage>
        <taxon>Eukaryota</taxon>
        <taxon>Metazoa</taxon>
        <taxon>Chordata</taxon>
        <taxon>Craniata</taxon>
        <taxon>Vertebrata</taxon>
        <taxon>Euteleostomi</taxon>
        <taxon>Mammalia</taxon>
        <taxon>Eutheria</taxon>
        <taxon>Laurasiatheria</taxon>
        <taxon>Artiodactyla</taxon>
        <taxon>Ruminantia</taxon>
        <taxon>Pecora</taxon>
        <taxon>Cervidae</taxon>
        <taxon>Odocoileinae</taxon>
        <taxon>Rangifer</taxon>
    </lineage>
</organism>